<proteinExistence type="predicted"/>
<keyword evidence="4" id="KW-0539">Nucleus</keyword>
<dbReference type="CDD" id="cd22933">
    <property type="entry name" value="HFD_HFI1"/>
    <property type="match status" value="1"/>
</dbReference>
<evidence type="ECO:0000256" key="4">
    <source>
        <dbReference type="ARBA" id="ARBA00023242"/>
    </source>
</evidence>
<dbReference type="Proteomes" id="UP000306102">
    <property type="component" value="Unassembled WGS sequence"/>
</dbReference>
<reference evidence="6 7" key="1">
    <citation type="journal article" date="2018" name="Proc. Natl. Acad. Sci. U.S.A.">
        <title>Draft genome sequence of Camellia sinensis var. sinensis provides insights into the evolution of the tea genome and tea quality.</title>
        <authorList>
            <person name="Wei C."/>
            <person name="Yang H."/>
            <person name="Wang S."/>
            <person name="Zhao J."/>
            <person name="Liu C."/>
            <person name="Gao L."/>
            <person name="Xia E."/>
            <person name="Lu Y."/>
            <person name="Tai Y."/>
            <person name="She G."/>
            <person name="Sun J."/>
            <person name="Cao H."/>
            <person name="Tong W."/>
            <person name="Gao Q."/>
            <person name="Li Y."/>
            <person name="Deng W."/>
            <person name="Jiang X."/>
            <person name="Wang W."/>
            <person name="Chen Q."/>
            <person name="Zhang S."/>
            <person name="Li H."/>
            <person name="Wu J."/>
            <person name="Wang P."/>
            <person name="Li P."/>
            <person name="Shi C."/>
            <person name="Zheng F."/>
            <person name="Jian J."/>
            <person name="Huang B."/>
            <person name="Shan D."/>
            <person name="Shi M."/>
            <person name="Fang C."/>
            <person name="Yue Y."/>
            <person name="Li F."/>
            <person name="Li D."/>
            <person name="Wei S."/>
            <person name="Han B."/>
            <person name="Jiang C."/>
            <person name="Yin Y."/>
            <person name="Xia T."/>
            <person name="Zhang Z."/>
            <person name="Bennetzen J.L."/>
            <person name="Zhao S."/>
            <person name="Wan X."/>
        </authorList>
    </citation>
    <scope>NUCLEOTIDE SEQUENCE [LARGE SCALE GENOMIC DNA]</scope>
    <source>
        <strain evidence="7">cv. Shuchazao</strain>
        <tissue evidence="6">Leaf</tissue>
    </source>
</reference>
<dbReference type="PANTHER" id="PTHR21277">
    <property type="entry name" value="TRANSCRIPTIONAL ADAPTER 1"/>
    <property type="match status" value="1"/>
</dbReference>
<evidence type="ECO:0008006" key="8">
    <source>
        <dbReference type="Google" id="ProtNLM"/>
    </source>
</evidence>
<keyword evidence="2" id="KW-0805">Transcription regulation</keyword>
<keyword evidence="3" id="KW-0804">Transcription</keyword>
<name>A0A4V3WQF5_CAMSN</name>
<evidence type="ECO:0000313" key="6">
    <source>
        <dbReference type="EMBL" id="THG20157.1"/>
    </source>
</evidence>
<accession>A0A4V3WQF5</accession>
<protein>
    <recommendedName>
        <fullName evidence="8">Transcriptional adapter 1</fullName>
    </recommendedName>
</protein>
<comment type="caution">
    <text evidence="6">The sequence shown here is derived from an EMBL/GenBank/DDBJ whole genome shotgun (WGS) entry which is preliminary data.</text>
</comment>
<dbReference type="GO" id="GO:0005634">
    <property type="term" value="C:nucleus"/>
    <property type="evidence" value="ECO:0007669"/>
    <property type="project" value="UniProtKB-SubCell"/>
</dbReference>
<dbReference type="GO" id="GO:0000124">
    <property type="term" value="C:SAGA complex"/>
    <property type="evidence" value="ECO:0007669"/>
    <property type="project" value="UniProtKB-ARBA"/>
</dbReference>
<comment type="subcellular location">
    <subcellularLocation>
        <location evidence="1">Nucleus</location>
    </subcellularLocation>
</comment>
<dbReference type="PANTHER" id="PTHR21277:SF5">
    <property type="entry name" value="TRANSCRIPTIONAL ADAPTER 1"/>
    <property type="match status" value="1"/>
</dbReference>
<evidence type="ECO:0000256" key="3">
    <source>
        <dbReference type="ARBA" id="ARBA00023163"/>
    </source>
</evidence>
<evidence type="ECO:0000256" key="5">
    <source>
        <dbReference type="SAM" id="MobiDB-lite"/>
    </source>
</evidence>
<dbReference type="AlphaFoldDB" id="A0A4V3WQF5"/>
<dbReference type="GO" id="GO:0003713">
    <property type="term" value="F:transcription coactivator activity"/>
    <property type="evidence" value="ECO:0007669"/>
    <property type="project" value="TreeGrafter"/>
</dbReference>
<dbReference type="Pfam" id="PF12767">
    <property type="entry name" value="SAGA-Tad1"/>
    <property type="match status" value="1"/>
</dbReference>
<feature type="region of interest" description="Disordered" evidence="5">
    <location>
        <begin position="138"/>
        <end position="164"/>
    </location>
</feature>
<organism evidence="6 7">
    <name type="scientific">Camellia sinensis var. sinensis</name>
    <name type="common">China tea</name>
    <dbReference type="NCBI Taxonomy" id="542762"/>
    <lineage>
        <taxon>Eukaryota</taxon>
        <taxon>Viridiplantae</taxon>
        <taxon>Streptophyta</taxon>
        <taxon>Embryophyta</taxon>
        <taxon>Tracheophyta</taxon>
        <taxon>Spermatophyta</taxon>
        <taxon>Magnoliopsida</taxon>
        <taxon>eudicotyledons</taxon>
        <taxon>Gunneridae</taxon>
        <taxon>Pentapetalae</taxon>
        <taxon>asterids</taxon>
        <taxon>Ericales</taxon>
        <taxon>Theaceae</taxon>
        <taxon>Camellia</taxon>
    </lineage>
</organism>
<dbReference type="EMBL" id="SDRB02002099">
    <property type="protein sequence ID" value="THG20157.1"/>
    <property type="molecule type" value="Genomic_DNA"/>
</dbReference>
<evidence type="ECO:0000256" key="2">
    <source>
        <dbReference type="ARBA" id="ARBA00023015"/>
    </source>
</evidence>
<feature type="region of interest" description="Disordered" evidence="5">
    <location>
        <begin position="198"/>
        <end position="227"/>
    </location>
</feature>
<evidence type="ECO:0000313" key="7">
    <source>
        <dbReference type="Proteomes" id="UP000306102"/>
    </source>
</evidence>
<gene>
    <name evidence="6" type="ORF">TEA_002393</name>
</gene>
<evidence type="ECO:0000256" key="1">
    <source>
        <dbReference type="ARBA" id="ARBA00004123"/>
    </source>
</evidence>
<dbReference type="InterPro" id="IPR024738">
    <property type="entry name" value="Hfi1/Tada1"/>
</dbReference>
<keyword evidence="7" id="KW-1185">Reference proteome</keyword>
<sequence length="517" mass="57132">MQPHQNSRIDVAELKAQIVKKIGPERSKRYFYYLNRFLNQKLSKVEFDMLCFRIFGRENVQLHNQFIRSILENSCHAKTPPPVHEVGPAKSAVVAVKSSPTIEDGHGQSGLVSSNQMPSVPVWSNGVVLPVSPRKGRSAIRGRKFSEQPSPLGPNGKADSASYPSMATEDSFVKTVMENGNLVPCDYRRSEQHIQGLAEHPDNGRPRISKSIDAPFSLHSKDQTEADVGEDDEEVEHASHLNISRSPLHAPLGIPFCSASVGGARKALPSASTSNVISYFDGGGLSDKETLRKRMEQIALVQGLGGVSMDCANMLNNMLDVYLMQLIGSCVELVGLTAGYELKRLSAHKHQIQSKLSNGMWPSNHLHMQSSGAPQEAMEEQRPHCSISLLDFKVAMELNPQQLGEDWPLLLEKICLTSELIHGLYSHISACVHGETDENLPDVAWDSCKMKTGLELSTSVSWAFHVIYSQWRGNLKSFAQILLSSMVEGGLSWTRYYRVIDQNYGGVRVICGEPVDD</sequence>
<dbReference type="GO" id="GO:0006357">
    <property type="term" value="P:regulation of transcription by RNA polymerase II"/>
    <property type="evidence" value="ECO:0007669"/>
    <property type="project" value="TreeGrafter"/>
</dbReference>